<comment type="similarity">
    <text evidence="1">Belongs to the AAA ATPase family.</text>
</comment>
<keyword evidence="6" id="KW-1185">Reference proteome</keyword>
<evidence type="ECO:0000256" key="1">
    <source>
        <dbReference type="ARBA" id="ARBA00006914"/>
    </source>
</evidence>
<dbReference type="Proteomes" id="UP001501490">
    <property type="component" value="Unassembled WGS sequence"/>
</dbReference>
<dbReference type="InterPro" id="IPR054472">
    <property type="entry name" value="WHD"/>
</dbReference>
<proteinExistence type="inferred from homology"/>
<evidence type="ECO:0000256" key="3">
    <source>
        <dbReference type="ARBA" id="ARBA00022840"/>
    </source>
</evidence>
<sequence length="683" mass="72865">MTTPDLAYLLGRAQLVETRVRALVAQRRVGDPAPDDPFRGLYVSEETVDQLLATAPPETHPLASDARAALESDADAAEATGSVLRLRRLARTAGLGPLDIELLLIALMPDLDSRFERLYGYLNDDVTRRRASVGLALQLAGESTMTAAARARLESSRPLIRRGLLVVEDAERPFLTRGLRVPDRVGAHLLGDDAPAAGLAGLIDDVAPYPAPVAAQLGRALASGVRLIHLREKVVGTGSAIGVAALTAAGMGALTLDLSRLTGIAPADATALADLAIREALLIGAGLVAGPVEALAEAGPEPLHRLTAADVPVLLVGSTTWDPQWSSEGPILADAPVLGGRERLALWERELGPHDPSLDPASLAVHLALGPGQVRKAVRAAEASARMSGGPLSADDLRRGVRAQNAAGLERLARRIEPEVSWDDLVLAPTVLRGLKEVAARARHRDTVLTDWRMRRGGGRGHGVTALFAGDSGTGKTMSAEVIAADLGLDLYTVNLATVVDKYIGETEKNLERIFAEAGGVNAVLFFDEADAIFGKRSDVRDAHDRYANIESAYLLQRLETFDGLAVLATNLRANIDEAFTRRLDAILDFPEPTPELRRSLWQRCLAPPLPLGDDIDYDFLAASFDFAGGNIRSASTTAAYLAAADGSPVVMLHLVAAVEQEYRKLGRLVLEREFGRYYSEIA</sequence>
<feature type="domain" description="AAA+ ATPase" evidence="4">
    <location>
        <begin position="462"/>
        <end position="594"/>
    </location>
</feature>
<dbReference type="Pfam" id="PF22977">
    <property type="entry name" value="WHD"/>
    <property type="match status" value="1"/>
</dbReference>
<comment type="caution">
    <text evidence="5">The sequence shown here is derived from an EMBL/GenBank/DDBJ whole genome shotgun (WGS) entry which is preliminary data.</text>
</comment>
<organism evidence="5 6">
    <name type="scientific">Microlunatus ginsengisoli</name>
    <dbReference type="NCBI Taxonomy" id="363863"/>
    <lineage>
        <taxon>Bacteria</taxon>
        <taxon>Bacillati</taxon>
        <taxon>Actinomycetota</taxon>
        <taxon>Actinomycetes</taxon>
        <taxon>Propionibacteriales</taxon>
        <taxon>Propionibacteriaceae</taxon>
        <taxon>Microlunatus</taxon>
    </lineage>
</organism>
<evidence type="ECO:0000313" key="5">
    <source>
        <dbReference type="EMBL" id="GAA3638721.1"/>
    </source>
</evidence>
<dbReference type="EMBL" id="BAABAB010000049">
    <property type="protein sequence ID" value="GAA3638721.1"/>
    <property type="molecule type" value="Genomic_DNA"/>
</dbReference>
<dbReference type="PANTHER" id="PTHR23073">
    <property type="entry name" value="26S PROTEASOME REGULATORY SUBUNIT"/>
    <property type="match status" value="1"/>
</dbReference>
<name>A0ABP7ASK2_9ACTN</name>
<dbReference type="SMART" id="SM00382">
    <property type="entry name" value="AAA"/>
    <property type="match status" value="1"/>
</dbReference>
<dbReference type="InterPro" id="IPR003593">
    <property type="entry name" value="AAA+_ATPase"/>
</dbReference>
<keyword evidence="3 5" id="KW-0067">ATP-binding</keyword>
<reference evidence="6" key="1">
    <citation type="journal article" date="2019" name="Int. J. Syst. Evol. Microbiol.">
        <title>The Global Catalogue of Microorganisms (GCM) 10K type strain sequencing project: providing services to taxonomists for standard genome sequencing and annotation.</title>
        <authorList>
            <consortium name="The Broad Institute Genomics Platform"/>
            <consortium name="The Broad Institute Genome Sequencing Center for Infectious Disease"/>
            <person name="Wu L."/>
            <person name="Ma J."/>
        </authorList>
    </citation>
    <scope>NUCLEOTIDE SEQUENCE [LARGE SCALE GENOMIC DNA]</scope>
    <source>
        <strain evidence="6">JCM 16929</strain>
    </source>
</reference>
<dbReference type="Gene3D" id="3.40.50.300">
    <property type="entry name" value="P-loop containing nucleotide triphosphate hydrolases"/>
    <property type="match status" value="1"/>
</dbReference>
<dbReference type="InterPro" id="IPR027417">
    <property type="entry name" value="P-loop_NTPase"/>
</dbReference>
<dbReference type="GO" id="GO:0005524">
    <property type="term" value="F:ATP binding"/>
    <property type="evidence" value="ECO:0007669"/>
    <property type="project" value="UniProtKB-KW"/>
</dbReference>
<dbReference type="InterPro" id="IPR003959">
    <property type="entry name" value="ATPase_AAA_core"/>
</dbReference>
<evidence type="ECO:0000259" key="4">
    <source>
        <dbReference type="SMART" id="SM00382"/>
    </source>
</evidence>
<protein>
    <submittedName>
        <fullName evidence="5">ATP-binding protein</fullName>
    </submittedName>
</protein>
<accession>A0ABP7ASK2</accession>
<evidence type="ECO:0000313" key="6">
    <source>
        <dbReference type="Proteomes" id="UP001501490"/>
    </source>
</evidence>
<keyword evidence="2" id="KW-0547">Nucleotide-binding</keyword>
<evidence type="ECO:0000256" key="2">
    <source>
        <dbReference type="ARBA" id="ARBA00022741"/>
    </source>
</evidence>
<dbReference type="SUPFAM" id="SSF52540">
    <property type="entry name" value="P-loop containing nucleoside triphosphate hydrolases"/>
    <property type="match status" value="1"/>
</dbReference>
<gene>
    <name evidence="5" type="ORF">GCM10022236_46420</name>
</gene>
<dbReference type="InterPro" id="IPR050221">
    <property type="entry name" value="26S_Proteasome_ATPase"/>
</dbReference>
<dbReference type="CDD" id="cd19481">
    <property type="entry name" value="RecA-like_protease"/>
    <property type="match status" value="1"/>
</dbReference>
<dbReference type="RefSeq" id="WP_344809084.1">
    <property type="nucleotide sequence ID" value="NZ_BAABAB010000049.1"/>
</dbReference>
<dbReference type="Pfam" id="PF00004">
    <property type="entry name" value="AAA"/>
    <property type="match status" value="1"/>
</dbReference>